<evidence type="ECO:0008006" key="5">
    <source>
        <dbReference type="Google" id="ProtNLM"/>
    </source>
</evidence>
<proteinExistence type="predicted"/>
<comment type="caution">
    <text evidence="3">The sequence shown here is derived from an EMBL/GenBank/DDBJ whole genome shotgun (WGS) entry which is preliminary data.</text>
</comment>
<dbReference type="AlphaFoldDB" id="A0A016UXU2"/>
<evidence type="ECO:0000313" key="3">
    <source>
        <dbReference type="EMBL" id="EYC20000.1"/>
    </source>
</evidence>
<organism evidence="3 4">
    <name type="scientific">Ancylostoma ceylanicum</name>
    <dbReference type="NCBI Taxonomy" id="53326"/>
    <lineage>
        <taxon>Eukaryota</taxon>
        <taxon>Metazoa</taxon>
        <taxon>Ecdysozoa</taxon>
        <taxon>Nematoda</taxon>
        <taxon>Chromadorea</taxon>
        <taxon>Rhabditida</taxon>
        <taxon>Rhabditina</taxon>
        <taxon>Rhabditomorpha</taxon>
        <taxon>Strongyloidea</taxon>
        <taxon>Ancylostomatidae</taxon>
        <taxon>Ancylostomatinae</taxon>
        <taxon>Ancylostoma</taxon>
    </lineage>
</organism>
<dbReference type="InterPro" id="IPR045860">
    <property type="entry name" value="Snake_toxin-like_sf"/>
</dbReference>
<keyword evidence="1" id="KW-0732">Signal</keyword>
<dbReference type="Proteomes" id="UP000024635">
    <property type="component" value="Unassembled WGS sequence"/>
</dbReference>
<dbReference type="OrthoDB" id="5827163at2759"/>
<dbReference type="SUPFAM" id="SSF57302">
    <property type="entry name" value="Snake toxin-like"/>
    <property type="match status" value="1"/>
</dbReference>
<dbReference type="GO" id="GO:0030431">
    <property type="term" value="P:sleep"/>
    <property type="evidence" value="ECO:0007669"/>
    <property type="project" value="InterPro"/>
</dbReference>
<evidence type="ECO:0000256" key="2">
    <source>
        <dbReference type="ARBA" id="ARBA00023180"/>
    </source>
</evidence>
<dbReference type="Pfam" id="PF17064">
    <property type="entry name" value="QVR"/>
    <property type="match status" value="1"/>
</dbReference>
<keyword evidence="4" id="KW-1185">Reference proteome</keyword>
<evidence type="ECO:0000313" key="4">
    <source>
        <dbReference type="Proteomes" id="UP000024635"/>
    </source>
</evidence>
<keyword evidence="2" id="KW-0325">Glycoprotein</keyword>
<accession>A0A016UXU2</accession>
<gene>
    <name evidence="3" type="primary">Acey_s0023.g820</name>
    <name evidence="3" type="synonym">Acey-C07A12.18</name>
    <name evidence="3" type="ORF">Y032_0023g820</name>
</gene>
<sequence>MYLGIQKDLSLQPGPQPFAYIMTMWLFRTVIKQAFIALCVICCTTSLQEGESMRQGHIRVLSFLACVSCAFCITCYECTSSQGQECKYTATSCQYGFFGCVKIAAFSGGVDKMGMWYDQDRRIITMIRGCAILPFGGVDMCEQTSILGVRVLKCTCFNDYCNSSRTFSTYGVVIGVFLATLIGTFGPPAAPTSLTRTALSANRPCIMALTLLEVKQMGEAGCPNVPIRVDWLRPFFLMMIHTREFAIPALA</sequence>
<name>A0A016UXU2_9BILA</name>
<evidence type="ECO:0000256" key="1">
    <source>
        <dbReference type="ARBA" id="ARBA00022729"/>
    </source>
</evidence>
<dbReference type="InterPro" id="IPR031424">
    <property type="entry name" value="QVR-like"/>
</dbReference>
<reference evidence="4" key="1">
    <citation type="journal article" date="2015" name="Nat. Genet.">
        <title>The genome and transcriptome of the zoonotic hookworm Ancylostoma ceylanicum identify infection-specific gene families.</title>
        <authorList>
            <person name="Schwarz E.M."/>
            <person name="Hu Y."/>
            <person name="Antoshechkin I."/>
            <person name="Miller M.M."/>
            <person name="Sternberg P.W."/>
            <person name="Aroian R.V."/>
        </authorList>
    </citation>
    <scope>NUCLEOTIDE SEQUENCE</scope>
    <source>
        <strain evidence="4">HY135</strain>
    </source>
</reference>
<dbReference type="EMBL" id="JARK01001359">
    <property type="protein sequence ID" value="EYC20000.1"/>
    <property type="molecule type" value="Genomic_DNA"/>
</dbReference>
<dbReference type="GO" id="GO:0032222">
    <property type="term" value="P:regulation of synaptic transmission, cholinergic"/>
    <property type="evidence" value="ECO:0007669"/>
    <property type="project" value="InterPro"/>
</dbReference>
<protein>
    <recommendedName>
        <fullName evidence="5">Protein sleepless</fullName>
    </recommendedName>
</protein>